<evidence type="ECO:0000256" key="2">
    <source>
        <dbReference type="SAM" id="SignalP"/>
    </source>
</evidence>
<evidence type="ECO:0000259" key="4">
    <source>
        <dbReference type="Pfam" id="PF13511"/>
    </source>
</evidence>
<dbReference type="Pfam" id="PF13511">
    <property type="entry name" value="DUF4124"/>
    <property type="match status" value="1"/>
</dbReference>
<evidence type="ECO:0000313" key="6">
    <source>
        <dbReference type="Proteomes" id="UP000627205"/>
    </source>
</evidence>
<evidence type="ECO:0008006" key="7">
    <source>
        <dbReference type="Google" id="ProtNLM"/>
    </source>
</evidence>
<organism evidence="5 6">
    <name type="scientific">Oxalicibacterium solurbis</name>
    <dbReference type="NCBI Taxonomy" id="69280"/>
    <lineage>
        <taxon>Bacteria</taxon>
        <taxon>Pseudomonadati</taxon>
        <taxon>Pseudomonadota</taxon>
        <taxon>Betaproteobacteria</taxon>
        <taxon>Burkholderiales</taxon>
        <taxon>Oxalobacteraceae</taxon>
        <taxon>Oxalicibacterium</taxon>
    </lineage>
</organism>
<feature type="domain" description="Glutaredoxin" evidence="3">
    <location>
        <begin position="74"/>
        <end position="128"/>
    </location>
</feature>
<name>A0A8J3AUQ5_9BURK</name>
<protein>
    <recommendedName>
        <fullName evidence="7">Glutaredoxin</fullName>
    </recommendedName>
</protein>
<feature type="chain" id="PRO_5035321799" description="Glutaredoxin" evidence="2">
    <location>
        <begin position="21"/>
        <end position="202"/>
    </location>
</feature>
<dbReference type="Gene3D" id="3.40.30.10">
    <property type="entry name" value="Glutaredoxin"/>
    <property type="match status" value="1"/>
</dbReference>
<evidence type="ECO:0000313" key="5">
    <source>
        <dbReference type="EMBL" id="GGI53585.1"/>
    </source>
</evidence>
<feature type="compositionally biased region" description="Low complexity" evidence="1">
    <location>
        <begin position="179"/>
        <end position="193"/>
    </location>
</feature>
<dbReference type="PROSITE" id="PS51354">
    <property type="entry name" value="GLUTAREDOXIN_2"/>
    <property type="match status" value="1"/>
</dbReference>
<proteinExistence type="predicted"/>
<dbReference type="InterPro" id="IPR025392">
    <property type="entry name" value="DUF4124"/>
</dbReference>
<reference evidence="5" key="1">
    <citation type="journal article" date="2014" name="Int. J. Syst. Evol. Microbiol.">
        <title>Complete genome sequence of Corynebacterium casei LMG S-19264T (=DSM 44701T), isolated from a smear-ripened cheese.</title>
        <authorList>
            <consortium name="US DOE Joint Genome Institute (JGI-PGF)"/>
            <person name="Walter F."/>
            <person name="Albersmeier A."/>
            <person name="Kalinowski J."/>
            <person name="Ruckert C."/>
        </authorList>
    </citation>
    <scope>NUCLEOTIDE SEQUENCE</scope>
    <source>
        <strain evidence="5">CCM 7664</strain>
    </source>
</reference>
<dbReference type="InterPro" id="IPR036249">
    <property type="entry name" value="Thioredoxin-like_sf"/>
</dbReference>
<dbReference type="Pfam" id="PF00462">
    <property type="entry name" value="Glutaredoxin"/>
    <property type="match status" value="1"/>
</dbReference>
<keyword evidence="2" id="KW-0732">Signal</keyword>
<keyword evidence="6" id="KW-1185">Reference proteome</keyword>
<dbReference type="Proteomes" id="UP000627205">
    <property type="component" value="Unassembled WGS sequence"/>
</dbReference>
<dbReference type="AlphaFoldDB" id="A0A8J3AUQ5"/>
<feature type="domain" description="DUF4124" evidence="4">
    <location>
        <begin position="9"/>
        <end position="45"/>
    </location>
</feature>
<comment type="caution">
    <text evidence="5">The sequence shown here is derived from an EMBL/GenBank/DDBJ whole genome shotgun (WGS) entry which is preliminary data.</text>
</comment>
<dbReference type="InterPro" id="IPR002109">
    <property type="entry name" value="Glutaredoxin"/>
</dbReference>
<dbReference type="EMBL" id="BMDP01000001">
    <property type="protein sequence ID" value="GGI53585.1"/>
    <property type="molecule type" value="Genomic_DNA"/>
</dbReference>
<evidence type="ECO:0000259" key="3">
    <source>
        <dbReference type="Pfam" id="PF00462"/>
    </source>
</evidence>
<gene>
    <name evidence="5" type="ORF">GCM10011430_07590</name>
</gene>
<dbReference type="CDD" id="cd02976">
    <property type="entry name" value="NrdH"/>
    <property type="match status" value="1"/>
</dbReference>
<accession>A0A8J3AUQ5</accession>
<dbReference type="SUPFAM" id="SSF52833">
    <property type="entry name" value="Thioredoxin-like"/>
    <property type="match status" value="1"/>
</dbReference>
<feature type="region of interest" description="Disordered" evidence="1">
    <location>
        <begin position="149"/>
        <end position="202"/>
    </location>
</feature>
<feature type="signal peptide" evidence="2">
    <location>
        <begin position="1"/>
        <end position="20"/>
    </location>
</feature>
<sequence>MKNRWSWLLLSLLVSASAQAQLYKWVGPDGKVTYSDMPPPASAAKVEEKSIGTGSSVTSGLPFEVVQAVRSNPVTLYTTSNCEGCASGRELLKARGIPFTEKTVSSDEDIARLKQAGGTQQLPFVTIGRSKLTGADPDEWNTALTAAGYPATSKLPPNYRNPAPQPAAPKKPETKPAAEEPAPQAPAERPPAAGNAPPGFRF</sequence>
<reference evidence="5" key="2">
    <citation type="submission" date="2020-09" db="EMBL/GenBank/DDBJ databases">
        <authorList>
            <person name="Sun Q."/>
            <person name="Sedlacek I."/>
        </authorList>
    </citation>
    <scope>NUCLEOTIDE SEQUENCE</scope>
    <source>
        <strain evidence="5">CCM 7664</strain>
    </source>
</reference>
<evidence type="ECO:0000256" key="1">
    <source>
        <dbReference type="SAM" id="MobiDB-lite"/>
    </source>
</evidence>
<dbReference type="RefSeq" id="WP_188419630.1">
    <property type="nucleotide sequence ID" value="NZ_BMDP01000001.1"/>
</dbReference>